<accession>A0A383CYZ9</accession>
<name>A0A383CYZ9_9ZZZZ</name>
<dbReference type="AlphaFoldDB" id="A0A383CYZ9"/>
<feature type="non-terminal residue" evidence="1">
    <location>
        <position position="1"/>
    </location>
</feature>
<protein>
    <submittedName>
        <fullName evidence="1">Uncharacterized protein</fullName>
    </submittedName>
</protein>
<proteinExistence type="predicted"/>
<evidence type="ECO:0000313" key="1">
    <source>
        <dbReference type="EMBL" id="SVE37536.1"/>
    </source>
</evidence>
<gene>
    <name evidence="1" type="ORF">METZ01_LOCUS490390</name>
</gene>
<dbReference type="EMBL" id="UINC01212973">
    <property type="protein sequence ID" value="SVE37536.1"/>
    <property type="molecule type" value="Genomic_DNA"/>
</dbReference>
<reference evidence="1" key="1">
    <citation type="submission" date="2018-05" db="EMBL/GenBank/DDBJ databases">
        <authorList>
            <person name="Lanie J.A."/>
            <person name="Ng W.-L."/>
            <person name="Kazmierczak K.M."/>
            <person name="Andrzejewski T.M."/>
            <person name="Davidsen T.M."/>
            <person name="Wayne K.J."/>
            <person name="Tettelin H."/>
            <person name="Glass J.I."/>
            <person name="Rusch D."/>
            <person name="Podicherti R."/>
            <person name="Tsui H.-C.T."/>
            <person name="Winkler M.E."/>
        </authorList>
    </citation>
    <scope>NUCLEOTIDE SEQUENCE</scope>
</reference>
<organism evidence="1">
    <name type="scientific">marine metagenome</name>
    <dbReference type="NCBI Taxonomy" id="408172"/>
    <lineage>
        <taxon>unclassified sequences</taxon>
        <taxon>metagenomes</taxon>
        <taxon>ecological metagenomes</taxon>
    </lineage>
</organism>
<sequence length="51" mass="6111">VFQYKISVFHDEAWNPDSESCEEFMIEKGHNIHNCQWMVHKDEGVIYPIKT</sequence>